<keyword evidence="2" id="KW-0479">Metal-binding</keyword>
<dbReference type="InterPro" id="IPR007197">
    <property type="entry name" value="rSAM"/>
</dbReference>
<sequence>MKGLSIHLTDQCNQSCKFCVVDSYQERKENVNKRIIYKFLEGNRNKGYEVVNIHGGEPTIVPEFLDILARIKELGYPQVSLQTNGRTLKDFHFAKQLSDYNVNTFVISFHNTDKMEIADLANVNEEWLGEIIQGIKNAKAVGSRVRTNTVVYKNNLRNLCEIMKFIVEELDVDHINISAMHPAGRAYKNFYEVVPRYTEIIEPVMEAVDYVIKTDKELTLEGFPPCLLGEYKDYLVDWYDTDFKLLYHNFILNSYADFMSQSTKNLGTMCNGCNYRHDRLCGGIYKEYIEKYGWDEFSEGPIAEVKI</sequence>
<name>A0ABT1SCG4_9FIRM</name>
<dbReference type="PROSITE" id="PS51918">
    <property type="entry name" value="RADICAL_SAM"/>
    <property type="match status" value="1"/>
</dbReference>
<dbReference type="Gene3D" id="3.20.20.70">
    <property type="entry name" value="Aldolase class I"/>
    <property type="match status" value="1"/>
</dbReference>
<evidence type="ECO:0000256" key="2">
    <source>
        <dbReference type="ARBA" id="ARBA00022723"/>
    </source>
</evidence>
<keyword evidence="1" id="KW-0949">S-adenosyl-L-methionine</keyword>
<dbReference type="SFLD" id="SFLDG01067">
    <property type="entry name" value="SPASM/twitch_domain_containing"/>
    <property type="match status" value="1"/>
</dbReference>
<dbReference type="InterPro" id="IPR050377">
    <property type="entry name" value="Radical_SAM_PqqE_MftC-like"/>
</dbReference>
<organism evidence="6 7">
    <name type="scientific">Tissierella carlieri</name>
    <dbReference type="NCBI Taxonomy" id="689904"/>
    <lineage>
        <taxon>Bacteria</taxon>
        <taxon>Bacillati</taxon>
        <taxon>Bacillota</taxon>
        <taxon>Tissierellia</taxon>
        <taxon>Tissierellales</taxon>
        <taxon>Tissierellaceae</taxon>
        <taxon>Tissierella</taxon>
    </lineage>
</organism>
<reference evidence="6 7" key="1">
    <citation type="submission" date="2022-06" db="EMBL/GenBank/DDBJ databases">
        <title>Isolation of gut microbiota from human fecal samples.</title>
        <authorList>
            <person name="Pamer E.G."/>
            <person name="Barat B."/>
            <person name="Waligurski E."/>
            <person name="Medina S."/>
            <person name="Paddock L."/>
            <person name="Mostad J."/>
        </authorList>
    </citation>
    <scope>NUCLEOTIDE SEQUENCE [LARGE SCALE GENOMIC DNA]</scope>
    <source>
        <strain evidence="6 7">DFI.7.95</strain>
    </source>
</reference>
<dbReference type="InterPro" id="IPR013785">
    <property type="entry name" value="Aldolase_TIM"/>
</dbReference>
<dbReference type="InterPro" id="IPR006638">
    <property type="entry name" value="Elp3/MiaA/NifB-like_rSAM"/>
</dbReference>
<keyword evidence="7" id="KW-1185">Reference proteome</keyword>
<gene>
    <name evidence="6" type="ORF">NE686_13535</name>
</gene>
<dbReference type="SMART" id="SM00729">
    <property type="entry name" value="Elp3"/>
    <property type="match status" value="1"/>
</dbReference>
<dbReference type="CDD" id="cd01335">
    <property type="entry name" value="Radical_SAM"/>
    <property type="match status" value="1"/>
</dbReference>
<evidence type="ECO:0000256" key="1">
    <source>
        <dbReference type="ARBA" id="ARBA00022691"/>
    </source>
</evidence>
<keyword evidence="4" id="KW-0411">Iron-sulfur</keyword>
<proteinExistence type="predicted"/>
<dbReference type="PANTHER" id="PTHR11228:SF7">
    <property type="entry name" value="PQQA PEPTIDE CYCLASE"/>
    <property type="match status" value="1"/>
</dbReference>
<evidence type="ECO:0000256" key="4">
    <source>
        <dbReference type="ARBA" id="ARBA00023014"/>
    </source>
</evidence>
<dbReference type="Proteomes" id="UP001524478">
    <property type="component" value="Unassembled WGS sequence"/>
</dbReference>
<dbReference type="SFLD" id="SFLDS00029">
    <property type="entry name" value="Radical_SAM"/>
    <property type="match status" value="1"/>
</dbReference>
<keyword evidence="3" id="KW-0408">Iron</keyword>
<evidence type="ECO:0000313" key="7">
    <source>
        <dbReference type="Proteomes" id="UP001524478"/>
    </source>
</evidence>
<comment type="caution">
    <text evidence="6">The sequence shown here is derived from an EMBL/GenBank/DDBJ whole genome shotgun (WGS) entry which is preliminary data.</text>
</comment>
<dbReference type="SUPFAM" id="SSF102114">
    <property type="entry name" value="Radical SAM enzymes"/>
    <property type="match status" value="1"/>
</dbReference>
<dbReference type="InterPro" id="IPR058240">
    <property type="entry name" value="rSAM_sf"/>
</dbReference>
<evidence type="ECO:0000259" key="5">
    <source>
        <dbReference type="PROSITE" id="PS51918"/>
    </source>
</evidence>
<evidence type="ECO:0000256" key="3">
    <source>
        <dbReference type="ARBA" id="ARBA00023004"/>
    </source>
</evidence>
<dbReference type="Pfam" id="PF04055">
    <property type="entry name" value="Radical_SAM"/>
    <property type="match status" value="1"/>
</dbReference>
<evidence type="ECO:0000313" key="6">
    <source>
        <dbReference type="EMBL" id="MCQ4924119.1"/>
    </source>
</evidence>
<dbReference type="RefSeq" id="WP_256311942.1">
    <property type="nucleotide sequence ID" value="NZ_JANGAC010000010.1"/>
</dbReference>
<accession>A0ABT1SCG4</accession>
<dbReference type="PANTHER" id="PTHR11228">
    <property type="entry name" value="RADICAL SAM DOMAIN PROTEIN"/>
    <property type="match status" value="1"/>
</dbReference>
<dbReference type="EMBL" id="JANGAC010000010">
    <property type="protein sequence ID" value="MCQ4924119.1"/>
    <property type="molecule type" value="Genomic_DNA"/>
</dbReference>
<feature type="domain" description="Radical SAM core" evidence="5">
    <location>
        <begin position="1"/>
        <end position="221"/>
    </location>
</feature>
<protein>
    <submittedName>
        <fullName evidence="6">Radical SAM protein</fullName>
    </submittedName>
</protein>